<feature type="region of interest" description="Disordered" evidence="13">
    <location>
        <begin position="2082"/>
        <end position="2101"/>
    </location>
</feature>
<dbReference type="PANTHER" id="PTHR13190:SF1">
    <property type="entry name" value="AUTOPHAGY-RELATED 2, ISOFORM A"/>
    <property type="match status" value="1"/>
</dbReference>
<sequence>MAYFIPSFVQKRVLRYALSRLELLDTDAIDLENLDVTWGKRSTVELKDVGVHCKKLSALLQLPDTLNIAGARLNLLRLTIPADLHQSGISIEISGLKVHVEADCRTDKIRMEGGDPSFKSLQKVEDGHRRGTQSHVHDPGGQRLGYSDQEGLEVGSELPSDRLPSTEAIAESFLEREPDRNKEELQASFLQSQHLERPPIVEPNSEHIGIGNELSLPAFLADFLKGVIDRMHVQVRNIQVDLDIYLHVPSMGGDEGAGSSEKPESVVLRLAIEALTVSGAQEATAKNEQQGNDSTIESQTHNMRRIQLDRIQIMVISDAALFTQLARSPVPSSPNTVNSSTFGVAPGQDNSPLRFDDSRPKAFSPYSSDDQSKASIESSYMKNRPTDAHDSIVLQSSVHPLEMYNSADALLHHDYHIDHSSVGGSHIIQRSHQSQQQPRSPLETASLPDNLTASLSQSPPIHRSMAPPPTSNTFADSEDPDVGSASSSVGDSFTRMDDAQRSPSEDLTESKIYSHEEATSMYMSAMSQNPQASEERLPPMPGDWQSALSDNSHTGPSRFEHAPLASREISAAARPGITRAESDRIDTSLHPKQSPLAKPKVFDDRSSSPEVNHVQKDGAVQPRVISSETSQASDSGAASESHSLVKHIVAIENIDIQVSTRPTRPSSESTNLSEHASHRLLERDSLRPNLAADIQPKQSMLTVVAKLKKAQIVGDMTLTKMITLSAQSLSRLSDRQKPREEVGPAAKASKSMIDLSISFQAITWQFLDSVRDRAPKLPTLAALDAFQNDLSGNAIALLQSEVRGFQLQHRGQENDSHTEVKIGKLSFGYADADIITFNADLRMRDSTRDILAPVENDIVLTAKRSTTTSSLDIRTLAISVLLDLRKLDETFGWFGGLSSMLGLGSSMISTITPKDPSKRFKPPKKPMRGVHFEKKESEIPSEDASMSSRNKITARIGGLTFDVKGHQTTIRLTTSAVKIVSRPEGLGLQIDRLKAKGPLSQIDDPEPSMSLALLNLRVEYLSAPKEVDLARLIEIVLPSQLGNEDGFKDGLLVDTLLRQRRKGGVVRVTVDSFEGSLSNPAEAQSISSIVEDMKKLSSVARYLPEDDRPGVLTLVLLKTVSLHALVGDQMGMLNLSTKNAEIAHIGFPLLLAVGIRSVSCDRNGDESLIGTSLPSKTAHSGSLPLLLARFIGNEMDPTIRIRIHHLRLEYHVITLMDFLGIKEGASTEEVLSEVISSVATLRGHLQEKTKPAEVLHQDSSGSKHEDVTLPNLDIILNDTIVGLNPRNTKARGYVVFEQAQLNSSIMSDGTLEAAILVKKASALVIDEIHAKIPWEATDASADCVGILTDTGYVPVASLMALKATMKHVDVGATSSHAPEIEIDSGLLLLETCADSTETLMSIMNGLSPPRPKSTELKYRTQAVPVEEMLASFTGNAYAMSEQSLSDSTDFPLGLDEGDMVNDEVPQNLEYVSSFYDPNPAETSQMITDSMLEEDLDSMASPSLVREIGDRNLLESFDDQTQVAPGDVPLNFHHDHFGDEATNQTPLQELPGRPSVRGRPTPSNSLQARLRNFHIIWNLYDGYDWERTRQRISQAVNDVQSKANERSSKNEKGRSSDLQDDSEDVIGDFLFNSIYIGVPASGDAGDLARRVNEDVGDNVSETGSYQTSTTARSASRQGRDKQPRRRKLRLKRSQYHKMTFELKGISADFVVYPPGQRQTQSSIRLLVQDLEIFDHVPTSTWKKFATYMSDAGEREYDRSMVDILILDIRPIPELAASELAIKASILPLRLHVDQDALDFMTRFFEFKDDSLPDTGTTTEKPFLQRVEVNAIRVKLDFKPKRVDYAGLRSGHTTEFMNFFILDQAEMVLRHVIIYGVSGFDKLGKTLNDIWMPDIKQNQLPGILAGLGPLRGLVNVGQGVRDLVVVPIAEYKKDGRVVRSFQKGALAFAKTTTSEFAKLGAKLAIGTQTVLQGAETLLTAQELHGRGDISGGWDDAELDEEEKEQISLYSNQPVGVIQGLRGAYASLERDLLTAKDAIVAMPGEVMESGTAGGAAKAVLRGAPTVILRPAMGVSKAVGQTLMGATNSLDPGNRKRLEDKYKRH</sequence>
<feature type="region of interest" description="Disordered" evidence="13">
    <location>
        <begin position="328"/>
        <end position="384"/>
    </location>
</feature>
<feature type="compositionally biased region" description="Basic and acidic residues" evidence="13">
    <location>
        <begin position="122"/>
        <end position="140"/>
    </location>
</feature>
<dbReference type="GO" id="GO:0034045">
    <property type="term" value="C:phagophore assembly site membrane"/>
    <property type="evidence" value="ECO:0007669"/>
    <property type="project" value="UniProtKB-SubCell"/>
</dbReference>
<comment type="catalytic activity">
    <reaction evidence="12">
        <text>a 1,2-diacyl-sn-glycero-3-phosphocholine(in) = a 1,2-diacyl-sn-glycero-3-phosphocholine(out)</text>
        <dbReference type="Rhea" id="RHEA:38571"/>
        <dbReference type="ChEBI" id="CHEBI:57643"/>
    </reaction>
</comment>
<evidence type="ECO:0000256" key="2">
    <source>
        <dbReference type="ARBA" id="ARBA00004623"/>
    </source>
</evidence>
<comment type="caution">
    <text evidence="14">The sequence shown here is derived from an EMBL/GenBank/DDBJ whole genome shotgun (WGS) entry which is preliminary data.</text>
</comment>
<name>A0AA43TXR4_9LECA</name>
<feature type="compositionally biased region" description="Polar residues" evidence="13">
    <location>
        <begin position="546"/>
        <end position="555"/>
    </location>
</feature>
<keyword evidence="6" id="KW-0256">Endoplasmic reticulum</keyword>
<dbReference type="GO" id="GO:0005789">
    <property type="term" value="C:endoplasmic reticulum membrane"/>
    <property type="evidence" value="ECO:0007669"/>
    <property type="project" value="UniProtKB-SubCell"/>
</dbReference>
<evidence type="ECO:0000256" key="13">
    <source>
        <dbReference type="SAM" id="MobiDB-lite"/>
    </source>
</evidence>
<dbReference type="EMBL" id="JAPUFD010000011">
    <property type="protein sequence ID" value="MDI1490260.1"/>
    <property type="molecule type" value="Genomic_DNA"/>
</dbReference>
<dbReference type="GO" id="GO:0032266">
    <property type="term" value="F:phosphatidylinositol-3-phosphate binding"/>
    <property type="evidence" value="ECO:0007669"/>
    <property type="project" value="TreeGrafter"/>
</dbReference>
<dbReference type="GO" id="GO:0061709">
    <property type="term" value="P:reticulophagy"/>
    <property type="evidence" value="ECO:0007669"/>
    <property type="project" value="TreeGrafter"/>
</dbReference>
<keyword evidence="9" id="KW-0472">Membrane</keyword>
<feature type="region of interest" description="Disordered" evidence="13">
    <location>
        <begin position="428"/>
        <end position="511"/>
    </location>
</feature>
<feature type="compositionally biased region" description="Basic and acidic residues" evidence="13">
    <location>
        <begin position="2089"/>
        <end position="2101"/>
    </location>
</feature>
<feature type="region of interest" description="Disordered" evidence="13">
    <location>
        <begin position="1596"/>
        <end position="1620"/>
    </location>
</feature>
<feature type="compositionally biased region" description="Polar residues" evidence="13">
    <location>
        <begin position="624"/>
        <end position="640"/>
    </location>
</feature>
<evidence type="ECO:0000256" key="10">
    <source>
        <dbReference type="ARBA" id="ARBA00024479"/>
    </source>
</evidence>
<dbReference type="GO" id="GO:0061723">
    <property type="term" value="P:glycophagy"/>
    <property type="evidence" value="ECO:0007669"/>
    <property type="project" value="TreeGrafter"/>
</dbReference>
<dbReference type="InterPro" id="IPR026849">
    <property type="entry name" value="ATG2"/>
</dbReference>
<keyword evidence="5" id="KW-0813">Transport</keyword>
<feature type="compositionally biased region" description="Polar residues" evidence="13">
    <location>
        <begin position="1658"/>
        <end position="1675"/>
    </location>
</feature>
<evidence type="ECO:0000256" key="5">
    <source>
        <dbReference type="ARBA" id="ARBA00022448"/>
    </source>
</evidence>
<evidence type="ECO:0000256" key="8">
    <source>
        <dbReference type="ARBA" id="ARBA00023055"/>
    </source>
</evidence>
<keyword evidence="15" id="KW-1185">Reference proteome</keyword>
<feature type="compositionally biased region" description="Low complexity" evidence="13">
    <location>
        <begin position="328"/>
        <end position="341"/>
    </location>
</feature>
<feature type="compositionally biased region" description="Basic and acidic residues" evidence="13">
    <location>
        <begin position="675"/>
        <end position="684"/>
    </location>
</feature>
<evidence type="ECO:0000256" key="6">
    <source>
        <dbReference type="ARBA" id="ARBA00022824"/>
    </source>
</evidence>
<comment type="catalytic activity">
    <reaction evidence="11">
        <text>a 1,2-diacyl-sn-glycero-3-phosphoethanolamine(in) = a 1,2-diacyl-sn-glycero-3-phosphoethanolamine(out)</text>
        <dbReference type="Rhea" id="RHEA:38895"/>
        <dbReference type="ChEBI" id="CHEBI:64612"/>
    </reaction>
</comment>
<accession>A0AA43TXR4</accession>
<evidence type="ECO:0000256" key="3">
    <source>
        <dbReference type="ARBA" id="ARBA00009714"/>
    </source>
</evidence>
<evidence type="ECO:0000256" key="1">
    <source>
        <dbReference type="ARBA" id="ARBA00004406"/>
    </source>
</evidence>
<feature type="region of interest" description="Disordered" evidence="13">
    <location>
        <begin position="111"/>
        <end position="147"/>
    </location>
</feature>
<gene>
    <name evidence="14" type="primary">ATG2</name>
    <name evidence="14" type="ORF">OHK93_001460</name>
</gene>
<dbReference type="GO" id="GO:0061908">
    <property type="term" value="C:phagophore"/>
    <property type="evidence" value="ECO:0007669"/>
    <property type="project" value="TreeGrafter"/>
</dbReference>
<feature type="compositionally biased region" description="Polar residues" evidence="13">
    <location>
        <begin position="447"/>
        <end position="459"/>
    </location>
</feature>
<feature type="compositionally biased region" description="Basic and acidic residues" evidence="13">
    <location>
        <begin position="580"/>
        <end position="589"/>
    </location>
</feature>
<protein>
    <recommendedName>
        <fullName evidence="4">Autophagy-related protein 2</fullName>
    </recommendedName>
</protein>
<feature type="compositionally biased region" description="Low complexity" evidence="13">
    <location>
        <begin position="659"/>
        <end position="670"/>
    </location>
</feature>
<evidence type="ECO:0000313" key="14">
    <source>
        <dbReference type="EMBL" id="MDI1490260.1"/>
    </source>
</evidence>
<dbReference type="GO" id="GO:0006869">
    <property type="term" value="P:lipid transport"/>
    <property type="evidence" value="ECO:0007669"/>
    <property type="project" value="UniProtKB-KW"/>
</dbReference>
<feature type="region of interest" description="Disordered" evidence="13">
    <location>
        <begin position="579"/>
        <end position="640"/>
    </location>
</feature>
<comment type="similarity">
    <text evidence="3">Belongs to the ATG2 family.</text>
</comment>
<feature type="region of interest" description="Disordered" evidence="13">
    <location>
        <begin position="525"/>
        <end position="564"/>
    </location>
</feature>
<keyword evidence="7" id="KW-0072">Autophagy</keyword>
<feature type="region of interest" description="Disordered" evidence="13">
    <location>
        <begin position="1654"/>
        <end position="1686"/>
    </location>
</feature>
<keyword evidence="8" id="KW-0445">Lipid transport</keyword>
<feature type="compositionally biased region" description="Low complexity" evidence="13">
    <location>
        <begin position="482"/>
        <end position="492"/>
    </location>
</feature>
<comment type="subcellular location">
    <subcellularLocation>
        <location evidence="1">Endoplasmic reticulum membrane</location>
        <topology evidence="1">Peripheral membrane protein</topology>
    </subcellularLocation>
    <subcellularLocation>
        <location evidence="2">Preautophagosomal structure membrane</location>
        <topology evidence="2">Peripheral membrane protein</topology>
    </subcellularLocation>
</comment>
<feature type="region of interest" description="Disordered" evidence="13">
    <location>
        <begin position="657"/>
        <end position="684"/>
    </location>
</feature>
<evidence type="ECO:0000313" key="15">
    <source>
        <dbReference type="Proteomes" id="UP001161017"/>
    </source>
</evidence>
<feature type="compositionally biased region" description="Low complexity" evidence="13">
    <location>
        <begin position="428"/>
        <end position="441"/>
    </location>
</feature>
<evidence type="ECO:0000256" key="4">
    <source>
        <dbReference type="ARBA" id="ARBA00018070"/>
    </source>
</evidence>
<dbReference type="GO" id="GO:0043495">
    <property type="term" value="F:protein-membrane adaptor activity"/>
    <property type="evidence" value="ECO:0007669"/>
    <property type="project" value="TreeGrafter"/>
</dbReference>
<dbReference type="GO" id="GO:0000422">
    <property type="term" value="P:autophagy of mitochondrion"/>
    <property type="evidence" value="ECO:0007669"/>
    <property type="project" value="TreeGrafter"/>
</dbReference>
<evidence type="ECO:0000256" key="7">
    <source>
        <dbReference type="ARBA" id="ARBA00023006"/>
    </source>
</evidence>
<comment type="catalytic activity">
    <reaction evidence="10">
        <text>a 1,2-diacyl-sn-glycero-3-phospho-L-serine(in) = a 1,2-diacyl-sn-glycero-3-phospho-L-serine(out)</text>
        <dbReference type="Rhea" id="RHEA:38663"/>
        <dbReference type="ChEBI" id="CHEBI:57262"/>
    </reaction>
</comment>
<feature type="compositionally biased region" description="Basic and acidic residues" evidence="13">
    <location>
        <begin position="1602"/>
        <end position="1616"/>
    </location>
</feature>
<evidence type="ECO:0000256" key="9">
    <source>
        <dbReference type="ARBA" id="ARBA00023136"/>
    </source>
</evidence>
<organism evidence="14 15">
    <name type="scientific">Ramalina farinacea</name>
    <dbReference type="NCBI Taxonomy" id="258253"/>
    <lineage>
        <taxon>Eukaryota</taxon>
        <taxon>Fungi</taxon>
        <taxon>Dikarya</taxon>
        <taxon>Ascomycota</taxon>
        <taxon>Pezizomycotina</taxon>
        <taxon>Lecanoromycetes</taxon>
        <taxon>OSLEUM clade</taxon>
        <taxon>Lecanoromycetidae</taxon>
        <taxon>Lecanorales</taxon>
        <taxon>Lecanorineae</taxon>
        <taxon>Ramalinaceae</taxon>
        <taxon>Ramalina</taxon>
    </lineage>
</organism>
<feature type="region of interest" description="Disordered" evidence="13">
    <location>
        <begin position="1525"/>
        <end position="1563"/>
    </location>
</feature>
<feature type="compositionally biased region" description="Polar residues" evidence="13">
    <location>
        <begin position="365"/>
        <end position="381"/>
    </location>
</feature>
<dbReference type="Proteomes" id="UP001161017">
    <property type="component" value="Unassembled WGS sequence"/>
</dbReference>
<proteinExistence type="inferred from homology"/>
<dbReference type="GO" id="GO:0000045">
    <property type="term" value="P:autophagosome assembly"/>
    <property type="evidence" value="ECO:0007669"/>
    <property type="project" value="TreeGrafter"/>
</dbReference>
<reference evidence="14" key="1">
    <citation type="journal article" date="2023" name="Genome Biol. Evol.">
        <title>First Whole Genome Sequence and Flow Cytometry Genome Size Data for the Lichen-Forming Fungus Ramalina farinacea (Ascomycota).</title>
        <authorList>
            <person name="Llewellyn T."/>
            <person name="Mian S."/>
            <person name="Hill R."/>
            <person name="Leitch I.J."/>
            <person name="Gaya E."/>
        </authorList>
    </citation>
    <scope>NUCLEOTIDE SEQUENCE</scope>
    <source>
        <strain evidence="14">LIQ254RAFAR</strain>
    </source>
</reference>
<dbReference type="Pfam" id="PF13329">
    <property type="entry name" value="ATG2_CAD"/>
    <property type="match status" value="1"/>
</dbReference>
<dbReference type="GO" id="GO:0034727">
    <property type="term" value="P:piecemeal microautophagy of the nucleus"/>
    <property type="evidence" value="ECO:0007669"/>
    <property type="project" value="TreeGrafter"/>
</dbReference>
<evidence type="ECO:0000256" key="11">
    <source>
        <dbReference type="ARBA" id="ARBA00024615"/>
    </source>
</evidence>
<evidence type="ECO:0000256" key="12">
    <source>
        <dbReference type="ARBA" id="ARBA00024631"/>
    </source>
</evidence>
<feature type="compositionally biased region" description="Basic and acidic residues" evidence="13">
    <location>
        <begin position="494"/>
        <end position="511"/>
    </location>
</feature>
<dbReference type="PANTHER" id="PTHR13190">
    <property type="entry name" value="AUTOPHAGY-RELATED 2, ISOFORM A"/>
    <property type="match status" value="1"/>
</dbReference>